<organism evidence="2 3">
    <name type="scientific">Chitinophaga costaii</name>
    <dbReference type="NCBI Taxonomy" id="1335309"/>
    <lineage>
        <taxon>Bacteria</taxon>
        <taxon>Pseudomonadati</taxon>
        <taxon>Bacteroidota</taxon>
        <taxon>Chitinophagia</taxon>
        <taxon>Chitinophagales</taxon>
        <taxon>Chitinophagaceae</taxon>
        <taxon>Chitinophaga</taxon>
    </lineage>
</organism>
<proteinExistence type="predicted"/>
<evidence type="ECO:0000313" key="2">
    <source>
        <dbReference type="EMBL" id="SCC64023.1"/>
    </source>
</evidence>
<feature type="signal peptide" evidence="1">
    <location>
        <begin position="1"/>
        <end position="22"/>
    </location>
</feature>
<dbReference type="OrthoDB" id="9809727at2"/>
<protein>
    <recommendedName>
        <fullName evidence="4">DUF928 domain-containing protein</fullName>
    </recommendedName>
</protein>
<keyword evidence="1" id="KW-0732">Signal</keyword>
<gene>
    <name evidence="2" type="ORF">GA0116948_1263</name>
</gene>
<dbReference type="RefSeq" id="WP_123891879.1">
    <property type="nucleotide sequence ID" value="NZ_FMAR01000026.1"/>
</dbReference>
<accession>A0A1C4G7V9</accession>
<evidence type="ECO:0000313" key="3">
    <source>
        <dbReference type="Proteomes" id="UP000242818"/>
    </source>
</evidence>
<evidence type="ECO:0000256" key="1">
    <source>
        <dbReference type="SAM" id="SignalP"/>
    </source>
</evidence>
<dbReference type="Proteomes" id="UP000242818">
    <property type="component" value="Unassembled WGS sequence"/>
</dbReference>
<reference evidence="2 3" key="1">
    <citation type="submission" date="2016-08" db="EMBL/GenBank/DDBJ databases">
        <authorList>
            <person name="Seilhamer J.J."/>
        </authorList>
    </citation>
    <scope>NUCLEOTIDE SEQUENCE [LARGE SCALE GENOMIC DNA]</scope>
    <source>
        <strain evidence="2 3">A37T2</strain>
    </source>
</reference>
<name>A0A1C4G7V9_9BACT</name>
<feature type="chain" id="PRO_5008692329" description="DUF928 domain-containing protein" evidence="1">
    <location>
        <begin position="23"/>
        <end position="364"/>
    </location>
</feature>
<keyword evidence="3" id="KW-1185">Reference proteome</keyword>
<dbReference type="AlphaFoldDB" id="A0A1C4G7V9"/>
<evidence type="ECO:0008006" key="4">
    <source>
        <dbReference type="Google" id="ProtNLM"/>
    </source>
</evidence>
<dbReference type="EMBL" id="FMAR01000026">
    <property type="protein sequence ID" value="SCC64023.1"/>
    <property type="molecule type" value="Genomic_DNA"/>
</dbReference>
<dbReference type="STRING" id="1335309.GA0116948_1263"/>
<sequence length="364" mass="40766">MKQVRFLIGLMWCLATGMESHAQVSFVFVPAVQGRTLDGLLKVKLINSGNPGVASLLVTVTDTRGARMVTLKTPPFQVIRGVNSVPAAAVQRASINFAQGQGASLLRQSGFFPAGDYEYCFELSTEKGEDIEGNQCFDYELEPFSPLLLTTPAEKDQLCDKRPSFFWQPLLPLVPGMQYRLVLTEIKEGQAPIEALHYNLPLVNQVGISGPFLFFPPSAPELQEGHHYVWQVTAYKGDLVLQDSEVWDFSMVCKDSTPALPVDAFRDIEDLVRANFYLAMGALQFSVQNVYDKTTLQYIITCITDPSVKVKSLPEIKLQHGLNNLRIDLQNNKAFRDGNYYLLTVMLPSGTEKKLRFQYKDPQQ</sequence>